<evidence type="ECO:0000313" key="3">
    <source>
        <dbReference type="Proteomes" id="UP000447434"/>
    </source>
</evidence>
<proteinExistence type="predicted"/>
<dbReference type="EMBL" id="WOCE01000005">
    <property type="protein sequence ID" value="KAE9614242.1"/>
    <property type="molecule type" value="Genomic_DNA"/>
</dbReference>
<evidence type="ECO:0000256" key="1">
    <source>
        <dbReference type="SAM" id="Phobius"/>
    </source>
</evidence>
<organism evidence="2 3">
    <name type="scientific">Lupinus albus</name>
    <name type="common">White lupine</name>
    <name type="synonym">Lupinus termis</name>
    <dbReference type="NCBI Taxonomy" id="3870"/>
    <lineage>
        <taxon>Eukaryota</taxon>
        <taxon>Viridiplantae</taxon>
        <taxon>Streptophyta</taxon>
        <taxon>Embryophyta</taxon>
        <taxon>Tracheophyta</taxon>
        <taxon>Spermatophyta</taxon>
        <taxon>Magnoliopsida</taxon>
        <taxon>eudicotyledons</taxon>
        <taxon>Gunneridae</taxon>
        <taxon>Pentapetalae</taxon>
        <taxon>rosids</taxon>
        <taxon>fabids</taxon>
        <taxon>Fabales</taxon>
        <taxon>Fabaceae</taxon>
        <taxon>Papilionoideae</taxon>
        <taxon>50 kb inversion clade</taxon>
        <taxon>genistoids sensu lato</taxon>
        <taxon>core genistoids</taxon>
        <taxon>Genisteae</taxon>
        <taxon>Lupinus</taxon>
    </lineage>
</organism>
<accession>A0A6A4QKX2</accession>
<comment type="caution">
    <text evidence="2">The sequence shown here is derived from an EMBL/GenBank/DDBJ whole genome shotgun (WGS) entry which is preliminary data.</text>
</comment>
<reference evidence="3" key="1">
    <citation type="journal article" date="2020" name="Nat. Commun.">
        <title>Genome sequence of the cluster root forming white lupin.</title>
        <authorList>
            <person name="Hufnagel B."/>
            <person name="Marques A."/>
            <person name="Soriano A."/>
            <person name="Marques L."/>
            <person name="Divol F."/>
            <person name="Doumas P."/>
            <person name="Sallet E."/>
            <person name="Mancinotti D."/>
            <person name="Carrere S."/>
            <person name="Marande W."/>
            <person name="Arribat S."/>
            <person name="Keller J."/>
            <person name="Huneau C."/>
            <person name="Blein T."/>
            <person name="Aime D."/>
            <person name="Laguerre M."/>
            <person name="Taylor J."/>
            <person name="Schubert V."/>
            <person name="Nelson M."/>
            <person name="Geu-Flores F."/>
            <person name="Crespi M."/>
            <person name="Gallardo-Guerrero K."/>
            <person name="Delaux P.-M."/>
            <person name="Salse J."/>
            <person name="Berges H."/>
            <person name="Guyot R."/>
            <person name="Gouzy J."/>
            <person name="Peret B."/>
        </authorList>
    </citation>
    <scope>NUCLEOTIDE SEQUENCE [LARGE SCALE GENOMIC DNA]</scope>
    <source>
        <strain evidence="3">cv. Amiga</strain>
    </source>
</reference>
<dbReference type="AlphaFoldDB" id="A0A6A4QKX2"/>
<evidence type="ECO:0000313" key="2">
    <source>
        <dbReference type="EMBL" id="KAE9614242.1"/>
    </source>
</evidence>
<keyword evidence="1" id="KW-0472">Membrane</keyword>
<sequence length="48" mass="5800">MTHFIAMVVEGVSDFIKTIWYLQERRWANIVHVVTSSLFFYMIDMFLI</sequence>
<keyword evidence="1" id="KW-1133">Transmembrane helix</keyword>
<dbReference type="Proteomes" id="UP000447434">
    <property type="component" value="Chromosome 5"/>
</dbReference>
<feature type="transmembrane region" description="Helical" evidence="1">
    <location>
        <begin position="27"/>
        <end position="47"/>
    </location>
</feature>
<keyword evidence="1" id="KW-0812">Transmembrane</keyword>
<gene>
    <name evidence="2" type="ORF">Lalb_Chr05g0225871</name>
</gene>
<dbReference type="OrthoDB" id="961452at2759"/>
<protein>
    <submittedName>
        <fullName evidence="2">Uncharacterized protein</fullName>
    </submittedName>
</protein>
<name>A0A6A4QKX2_LUPAL</name>
<keyword evidence="3" id="KW-1185">Reference proteome</keyword>